<protein>
    <submittedName>
        <fullName evidence="2">Uncharacterized protein</fullName>
    </submittedName>
</protein>
<evidence type="ECO:0000313" key="3">
    <source>
        <dbReference type="Proteomes" id="UP000184529"/>
    </source>
</evidence>
<dbReference type="EMBL" id="FQZM01000034">
    <property type="protein sequence ID" value="SHJ43634.1"/>
    <property type="molecule type" value="Genomic_DNA"/>
</dbReference>
<evidence type="ECO:0000256" key="1">
    <source>
        <dbReference type="SAM" id="SignalP"/>
    </source>
</evidence>
<keyword evidence="3" id="KW-1185">Reference proteome</keyword>
<accession>A0A1M6JAD7</accession>
<sequence length="199" mass="21289">MRKVLLTLFLVLALAAPASGGEWVNVTVRDQNVTSVPSTVPPPVVSLLGSVEVFRPSIGDRLKNGMDAVKETLMPARPPGNRALEAVLQTMPGARVNRWVSSTGFILEPPRGASPDSLFRAAEKIRGIKGVKSVLPVQGGTALYVALEEPNSRIAPPGDIRVTPPGVYYHVAPVFRGPFGMVFNLFNRLAGGWSALRGR</sequence>
<feature type="signal peptide" evidence="1">
    <location>
        <begin position="1"/>
        <end position="20"/>
    </location>
</feature>
<name>A0A1M6JAD7_9FIRM</name>
<reference evidence="3" key="1">
    <citation type="submission" date="2016-11" db="EMBL/GenBank/DDBJ databases">
        <authorList>
            <person name="Varghese N."/>
            <person name="Submissions S."/>
        </authorList>
    </citation>
    <scope>NUCLEOTIDE SEQUENCE [LARGE SCALE GENOMIC DNA]</scope>
    <source>
        <strain evidence="3">DSM 16057</strain>
    </source>
</reference>
<dbReference type="AlphaFoldDB" id="A0A1M6JAD7"/>
<dbReference type="Proteomes" id="UP000184529">
    <property type="component" value="Unassembled WGS sequence"/>
</dbReference>
<keyword evidence="1" id="KW-0732">Signal</keyword>
<dbReference type="RefSeq" id="WP_072870145.1">
    <property type="nucleotide sequence ID" value="NZ_FQZM01000034.1"/>
</dbReference>
<dbReference type="STRING" id="1121432.SAMN02745219_02555"/>
<evidence type="ECO:0000313" key="2">
    <source>
        <dbReference type="EMBL" id="SHJ43634.1"/>
    </source>
</evidence>
<dbReference type="OrthoDB" id="5243606at2"/>
<feature type="chain" id="PRO_5013223396" evidence="1">
    <location>
        <begin position="21"/>
        <end position="199"/>
    </location>
</feature>
<gene>
    <name evidence="2" type="ORF">SAMN02745219_02555</name>
</gene>
<proteinExistence type="predicted"/>
<organism evidence="2 3">
    <name type="scientific">Desulfofundulus thermosubterraneus DSM 16057</name>
    <dbReference type="NCBI Taxonomy" id="1121432"/>
    <lineage>
        <taxon>Bacteria</taxon>
        <taxon>Bacillati</taxon>
        <taxon>Bacillota</taxon>
        <taxon>Clostridia</taxon>
        <taxon>Eubacteriales</taxon>
        <taxon>Peptococcaceae</taxon>
        <taxon>Desulfofundulus</taxon>
    </lineage>
</organism>